<accession>A0AAW2CE24</accession>
<evidence type="ECO:0000313" key="2">
    <source>
        <dbReference type="EMBL" id="KAK9996342.1"/>
    </source>
</evidence>
<dbReference type="GO" id="GO:0047632">
    <property type="term" value="F:agmatine deiminase activity"/>
    <property type="evidence" value="ECO:0007669"/>
    <property type="project" value="TreeGrafter"/>
</dbReference>
<reference evidence="2 3" key="1">
    <citation type="submission" date="2024-01" db="EMBL/GenBank/DDBJ databases">
        <title>A telomere-to-telomere, gap-free genome of sweet tea (Lithocarpus litseifolius).</title>
        <authorList>
            <person name="Zhou J."/>
        </authorList>
    </citation>
    <scope>NUCLEOTIDE SEQUENCE [LARGE SCALE GENOMIC DNA]</scope>
    <source>
        <strain evidence="2">Zhou-2022a</strain>
        <tissue evidence="2">Leaf</tissue>
    </source>
</reference>
<evidence type="ECO:0000313" key="3">
    <source>
        <dbReference type="Proteomes" id="UP001459277"/>
    </source>
</evidence>
<dbReference type="Proteomes" id="UP001459277">
    <property type="component" value="Unassembled WGS sequence"/>
</dbReference>
<keyword evidence="3" id="KW-1185">Reference proteome</keyword>
<dbReference type="Gene3D" id="3.75.10.10">
    <property type="entry name" value="L-arginine/glycine Amidinotransferase, Chain A"/>
    <property type="match status" value="1"/>
</dbReference>
<dbReference type="InterPro" id="IPR007466">
    <property type="entry name" value="Peptidyl-Arg-deiminase_porph"/>
</dbReference>
<comment type="caution">
    <text evidence="2">The sequence shown here is derived from an EMBL/GenBank/DDBJ whole genome shotgun (WGS) entry which is preliminary data.</text>
</comment>
<dbReference type="GO" id="GO:0004668">
    <property type="term" value="F:protein-arginine deiminase activity"/>
    <property type="evidence" value="ECO:0007669"/>
    <property type="project" value="InterPro"/>
</dbReference>
<dbReference type="AlphaFoldDB" id="A0AAW2CE24"/>
<dbReference type="EMBL" id="JAZDWU010000007">
    <property type="protein sequence ID" value="KAK9996342.1"/>
    <property type="molecule type" value="Genomic_DNA"/>
</dbReference>
<dbReference type="PANTHER" id="PTHR31377:SF2">
    <property type="entry name" value="AGMATINE DEIMINASE"/>
    <property type="match status" value="1"/>
</dbReference>
<name>A0AAW2CE24_9ROSI</name>
<dbReference type="Pfam" id="PF04371">
    <property type="entry name" value="PAD_porph"/>
    <property type="match status" value="1"/>
</dbReference>
<gene>
    <name evidence="2" type="ORF">SO802_021028</name>
</gene>
<dbReference type="SUPFAM" id="SSF55909">
    <property type="entry name" value="Pentein"/>
    <property type="match status" value="1"/>
</dbReference>
<feature type="non-terminal residue" evidence="2">
    <location>
        <position position="1"/>
    </location>
</feature>
<sequence length="157" mass="17323">DDDTNGHIDNMCCFVKPGVVLLSWTDDEKDPQYERSVKAFSVLSNATDDIGRKLQVIKLHLPGPLYMTDEEAAGVDGEAKPRLPGIRLAASYVNFYTANGAIILPQFGDQKWDDEAFRVVSLAFRDHEVVRIEGAREIVLGGGNIHCITQQQPAIPV</sequence>
<keyword evidence="1" id="KW-0378">Hydrolase</keyword>
<evidence type="ECO:0008006" key="4">
    <source>
        <dbReference type="Google" id="ProtNLM"/>
    </source>
</evidence>
<proteinExistence type="predicted"/>
<dbReference type="PANTHER" id="PTHR31377">
    <property type="entry name" value="AGMATINE DEIMINASE-RELATED"/>
    <property type="match status" value="1"/>
</dbReference>
<organism evidence="2 3">
    <name type="scientific">Lithocarpus litseifolius</name>
    <dbReference type="NCBI Taxonomy" id="425828"/>
    <lineage>
        <taxon>Eukaryota</taxon>
        <taxon>Viridiplantae</taxon>
        <taxon>Streptophyta</taxon>
        <taxon>Embryophyta</taxon>
        <taxon>Tracheophyta</taxon>
        <taxon>Spermatophyta</taxon>
        <taxon>Magnoliopsida</taxon>
        <taxon>eudicotyledons</taxon>
        <taxon>Gunneridae</taxon>
        <taxon>Pentapetalae</taxon>
        <taxon>rosids</taxon>
        <taxon>fabids</taxon>
        <taxon>Fagales</taxon>
        <taxon>Fagaceae</taxon>
        <taxon>Lithocarpus</taxon>
    </lineage>
</organism>
<protein>
    <recommendedName>
        <fullName evidence="4">EMB1873 protein</fullName>
    </recommendedName>
</protein>
<evidence type="ECO:0000256" key="1">
    <source>
        <dbReference type="ARBA" id="ARBA00022801"/>
    </source>
</evidence>
<dbReference type="GO" id="GO:0009446">
    <property type="term" value="P:putrescine biosynthetic process"/>
    <property type="evidence" value="ECO:0007669"/>
    <property type="project" value="InterPro"/>
</dbReference>